<dbReference type="OrthoDB" id="10630087at2759"/>
<keyword evidence="3" id="KW-1185">Reference proteome</keyword>
<organism evidence="2 3">
    <name type="scientific">Acanthoscelides obtectus</name>
    <name type="common">Bean weevil</name>
    <name type="synonym">Bruchus obtectus</name>
    <dbReference type="NCBI Taxonomy" id="200917"/>
    <lineage>
        <taxon>Eukaryota</taxon>
        <taxon>Metazoa</taxon>
        <taxon>Ecdysozoa</taxon>
        <taxon>Arthropoda</taxon>
        <taxon>Hexapoda</taxon>
        <taxon>Insecta</taxon>
        <taxon>Pterygota</taxon>
        <taxon>Neoptera</taxon>
        <taxon>Endopterygota</taxon>
        <taxon>Coleoptera</taxon>
        <taxon>Polyphaga</taxon>
        <taxon>Cucujiformia</taxon>
        <taxon>Chrysomeloidea</taxon>
        <taxon>Chrysomelidae</taxon>
        <taxon>Bruchinae</taxon>
        <taxon>Bruchini</taxon>
        <taxon>Acanthoscelides</taxon>
    </lineage>
</organism>
<reference evidence="2" key="1">
    <citation type="submission" date="2022-03" db="EMBL/GenBank/DDBJ databases">
        <authorList>
            <person name="Sayadi A."/>
        </authorList>
    </citation>
    <scope>NUCLEOTIDE SEQUENCE</scope>
</reference>
<dbReference type="EMBL" id="CAKOFQ010006775">
    <property type="protein sequence ID" value="CAH1970481.1"/>
    <property type="molecule type" value="Genomic_DNA"/>
</dbReference>
<comment type="caution">
    <text evidence="2">The sequence shown here is derived from an EMBL/GenBank/DDBJ whole genome shotgun (WGS) entry which is preliminary data.</text>
</comment>
<feature type="transmembrane region" description="Helical" evidence="1">
    <location>
        <begin position="126"/>
        <end position="151"/>
    </location>
</feature>
<gene>
    <name evidence="2" type="ORF">ACAOBT_LOCUS8944</name>
</gene>
<protein>
    <submittedName>
        <fullName evidence="2">Uncharacterized protein</fullName>
    </submittedName>
</protein>
<name>A0A9P0KCN2_ACAOB</name>
<feature type="transmembrane region" description="Helical" evidence="1">
    <location>
        <begin position="91"/>
        <end position="114"/>
    </location>
</feature>
<dbReference type="Proteomes" id="UP001152888">
    <property type="component" value="Unassembled WGS sequence"/>
</dbReference>
<keyword evidence="1" id="KW-1133">Transmembrane helix</keyword>
<evidence type="ECO:0000256" key="1">
    <source>
        <dbReference type="SAM" id="Phobius"/>
    </source>
</evidence>
<sequence length="259" mass="28493">MEIEKPGNVEALLSLALTVSDLSSPLLFVNLDKGSSSESMKHFSVFVIDLVFENFLFFTLFMITLRFMSDVVDWSESLRSVGGFLAASDDLVLTSLLTSFALEISVFVSLDLFTSVSEPAVWLTPFFISDVATTGFTVSFLSDGLFTAFLGTGSALLRTPKAIKGFSEVEHFAISIGPFLGPSLLISCTWPFVSTIEAVLKKFKPGVFMARAHTERGRRIDSWWAWLRSMGTASGISHPHLNLTNRNVTVTFVLSFDIC</sequence>
<evidence type="ECO:0000313" key="3">
    <source>
        <dbReference type="Proteomes" id="UP001152888"/>
    </source>
</evidence>
<dbReference type="AlphaFoldDB" id="A0A9P0KCN2"/>
<evidence type="ECO:0000313" key="2">
    <source>
        <dbReference type="EMBL" id="CAH1970481.1"/>
    </source>
</evidence>
<feature type="transmembrane region" description="Helical" evidence="1">
    <location>
        <begin position="171"/>
        <end position="193"/>
    </location>
</feature>
<feature type="transmembrane region" description="Helical" evidence="1">
    <location>
        <begin position="43"/>
        <end position="68"/>
    </location>
</feature>
<keyword evidence="1" id="KW-0472">Membrane</keyword>
<accession>A0A9P0KCN2</accession>
<proteinExistence type="predicted"/>
<keyword evidence="1" id="KW-0812">Transmembrane</keyword>